<gene>
    <name evidence="2" type="ORF">B0T16DRAFT_135241</name>
</gene>
<proteinExistence type="predicted"/>
<feature type="domain" description="Hemerythrin-like" evidence="1">
    <location>
        <begin position="38"/>
        <end position="160"/>
    </location>
</feature>
<dbReference type="CDD" id="cd12108">
    <property type="entry name" value="Hr-like"/>
    <property type="match status" value="1"/>
</dbReference>
<evidence type="ECO:0000259" key="1">
    <source>
        <dbReference type="Pfam" id="PF01814"/>
    </source>
</evidence>
<dbReference type="InterPro" id="IPR053206">
    <property type="entry name" value="Dimeric_xanthone_biosynth"/>
</dbReference>
<sequence>MAIYADHPFALIPTPSSNKHKDPTLGKPDLFDSLASDMALAHNMLIRALNSIYLQAPHITTPSDEKAFCRYILTFHRFLHIHHTNEESDFFPSLETMAGEKGVMDVNVQQHQAFEKGVKEFREYVEGVSSGKERYDGERVVSMIDVFGGLLVKHLTEEIGTLEALRRFGEERMGQVMRKADQEAERSMREMGLSGIAWAWSHIDTQFEDGLWASWPPAPAPVKFLTSTMLWRVYGSMVKFGACDKHGNMKPLFAVPKDGS</sequence>
<evidence type="ECO:0000313" key="3">
    <source>
        <dbReference type="Proteomes" id="UP001174936"/>
    </source>
</evidence>
<comment type="caution">
    <text evidence="2">The sequence shown here is derived from an EMBL/GenBank/DDBJ whole genome shotgun (WGS) entry which is preliminary data.</text>
</comment>
<dbReference type="Pfam" id="PF01814">
    <property type="entry name" value="Hemerythrin"/>
    <property type="match status" value="1"/>
</dbReference>
<name>A0AA39YC87_9PEZI</name>
<dbReference type="Gene3D" id="1.20.120.520">
    <property type="entry name" value="nmb1532 protein domain like"/>
    <property type="match status" value="1"/>
</dbReference>
<dbReference type="Proteomes" id="UP001174936">
    <property type="component" value="Unassembled WGS sequence"/>
</dbReference>
<dbReference type="InterPro" id="IPR012312">
    <property type="entry name" value="Hemerythrin-like"/>
</dbReference>
<accession>A0AA39YC87</accession>
<reference evidence="2" key="1">
    <citation type="submission" date="2023-06" db="EMBL/GenBank/DDBJ databases">
        <title>Genome-scale phylogeny and comparative genomics of the fungal order Sordariales.</title>
        <authorList>
            <consortium name="Lawrence Berkeley National Laboratory"/>
            <person name="Hensen N."/>
            <person name="Bonometti L."/>
            <person name="Westerberg I."/>
            <person name="Brannstrom I.O."/>
            <person name="Guillou S."/>
            <person name="Cros-Aarteil S."/>
            <person name="Calhoun S."/>
            <person name="Haridas S."/>
            <person name="Kuo A."/>
            <person name="Mondo S."/>
            <person name="Pangilinan J."/>
            <person name="Riley R."/>
            <person name="Labutti K."/>
            <person name="Andreopoulos B."/>
            <person name="Lipzen A."/>
            <person name="Chen C."/>
            <person name="Yanf M."/>
            <person name="Daum C."/>
            <person name="Ng V."/>
            <person name="Clum A."/>
            <person name="Steindorff A."/>
            <person name="Ohm R."/>
            <person name="Martin F."/>
            <person name="Silar P."/>
            <person name="Natvig D."/>
            <person name="Lalanne C."/>
            <person name="Gautier V."/>
            <person name="Ament-Velasquez S.L."/>
            <person name="Kruys A."/>
            <person name="Hutchinson M.I."/>
            <person name="Powell A.J."/>
            <person name="Barry K."/>
            <person name="Miller A.N."/>
            <person name="Grigoriev I.V."/>
            <person name="Debuchy R."/>
            <person name="Gladieux P."/>
            <person name="Thoren M.H."/>
            <person name="Johannesson H."/>
        </authorList>
    </citation>
    <scope>NUCLEOTIDE SEQUENCE</scope>
    <source>
        <strain evidence="2">SMH2532-1</strain>
    </source>
</reference>
<dbReference type="PANTHER" id="PTHR38048:SF2">
    <property type="entry name" value="HEMERYTHRIN-LIKE DOMAIN-CONTAINING PROTEIN"/>
    <property type="match status" value="1"/>
</dbReference>
<keyword evidence="3" id="KW-1185">Reference proteome</keyword>
<evidence type="ECO:0000313" key="2">
    <source>
        <dbReference type="EMBL" id="KAK0649644.1"/>
    </source>
</evidence>
<dbReference type="AlphaFoldDB" id="A0AA39YC87"/>
<protein>
    <recommendedName>
        <fullName evidence="1">Hemerythrin-like domain-containing protein</fullName>
    </recommendedName>
</protein>
<dbReference type="EMBL" id="JAULSV010000003">
    <property type="protein sequence ID" value="KAK0649644.1"/>
    <property type="molecule type" value="Genomic_DNA"/>
</dbReference>
<organism evidence="2 3">
    <name type="scientific">Cercophora newfieldiana</name>
    <dbReference type="NCBI Taxonomy" id="92897"/>
    <lineage>
        <taxon>Eukaryota</taxon>
        <taxon>Fungi</taxon>
        <taxon>Dikarya</taxon>
        <taxon>Ascomycota</taxon>
        <taxon>Pezizomycotina</taxon>
        <taxon>Sordariomycetes</taxon>
        <taxon>Sordariomycetidae</taxon>
        <taxon>Sordariales</taxon>
        <taxon>Lasiosphaeriaceae</taxon>
        <taxon>Cercophora</taxon>
    </lineage>
</organism>
<dbReference type="PANTHER" id="PTHR38048">
    <property type="entry name" value="EXPRESSED PROTEIN"/>
    <property type="match status" value="1"/>
</dbReference>